<sequence length="62" mass="6450">MIAPPQITSPAAGGTAWNAVRDMTRIRRTLVLLAGITGALALLGDAAHAGMNLQHCEPLEES</sequence>
<keyword evidence="3" id="KW-1185">Reference proteome</keyword>
<name>A0A8J4DMX6_9ACTN</name>
<proteinExistence type="predicted"/>
<evidence type="ECO:0000313" key="2">
    <source>
        <dbReference type="EMBL" id="GIJ43824.1"/>
    </source>
</evidence>
<keyword evidence="1" id="KW-1133">Transmembrane helix</keyword>
<accession>A0A8J4DMX6</accession>
<dbReference type="EMBL" id="BOPF01000002">
    <property type="protein sequence ID" value="GIJ43824.1"/>
    <property type="molecule type" value="Genomic_DNA"/>
</dbReference>
<dbReference type="AlphaFoldDB" id="A0A8J4DMX6"/>
<reference evidence="2" key="1">
    <citation type="submission" date="2021-01" db="EMBL/GenBank/DDBJ databases">
        <title>Whole genome shotgun sequence of Virgisporangium aliadipatigenens NBRC 105644.</title>
        <authorList>
            <person name="Komaki H."/>
            <person name="Tamura T."/>
        </authorList>
    </citation>
    <scope>NUCLEOTIDE SEQUENCE</scope>
    <source>
        <strain evidence="2">NBRC 105644</strain>
    </source>
</reference>
<evidence type="ECO:0000256" key="1">
    <source>
        <dbReference type="SAM" id="Phobius"/>
    </source>
</evidence>
<feature type="transmembrane region" description="Helical" evidence="1">
    <location>
        <begin position="30"/>
        <end position="51"/>
    </location>
</feature>
<dbReference type="Proteomes" id="UP000619260">
    <property type="component" value="Unassembled WGS sequence"/>
</dbReference>
<protein>
    <submittedName>
        <fullName evidence="2">Uncharacterized protein</fullName>
    </submittedName>
</protein>
<evidence type="ECO:0000313" key="3">
    <source>
        <dbReference type="Proteomes" id="UP000619260"/>
    </source>
</evidence>
<keyword evidence="1" id="KW-0812">Transmembrane</keyword>
<keyword evidence="1" id="KW-0472">Membrane</keyword>
<gene>
    <name evidence="2" type="ORF">Val02_07100</name>
</gene>
<comment type="caution">
    <text evidence="2">The sequence shown here is derived from an EMBL/GenBank/DDBJ whole genome shotgun (WGS) entry which is preliminary data.</text>
</comment>
<organism evidence="2 3">
    <name type="scientific">Virgisporangium aliadipatigenens</name>
    <dbReference type="NCBI Taxonomy" id="741659"/>
    <lineage>
        <taxon>Bacteria</taxon>
        <taxon>Bacillati</taxon>
        <taxon>Actinomycetota</taxon>
        <taxon>Actinomycetes</taxon>
        <taxon>Micromonosporales</taxon>
        <taxon>Micromonosporaceae</taxon>
        <taxon>Virgisporangium</taxon>
    </lineage>
</organism>